<dbReference type="EMBL" id="JBHSGN010000002">
    <property type="protein sequence ID" value="MFC4672069.1"/>
    <property type="molecule type" value="Genomic_DNA"/>
</dbReference>
<evidence type="ECO:0000313" key="2">
    <source>
        <dbReference type="Proteomes" id="UP001596023"/>
    </source>
</evidence>
<keyword evidence="2" id="KW-1185">Reference proteome</keyword>
<proteinExistence type="predicted"/>
<accession>A0ABV9KPV1</accession>
<organism evidence="1 2">
    <name type="scientific">Dysgonomonas termitidis</name>
    <dbReference type="NCBI Taxonomy" id="1516126"/>
    <lineage>
        <taxon>Bacteria</taxon>
        <taxon>Pseudomonadati</taxon>
        <taxon>Bacteroidota</taxon>
        <taxon>Bacteroidia</taxon>
        <taxon>Bacteroidales</taxon>
        <taxon>Dysgonomonadaceae</taxon>
        <taxon>Dysgonomonas</taxon>
    </lineage>
</organism>
<dbReference type="InterPro" id="IPR013783">
    <property type="entry name" value="Ig-like_fold"/>
</dbReference>
<name>A0ABV9KPV1_9BACT</name>
<sequence length="363" mass="38827">MADFDNGLPPYGTDISGDSVSSVNITGAVAEDPEIEDINSVNVSSSDYEEPELENIKGVFVTSEESEDTSFPIQVFCDEAWVMAEWPEWIWPDTLAGNGNGTIHIAVYKNTGHERTGIIVVQTIDGLAKATHTVTQEAGGTVYIANINMTLAANPEITSGQLLLRDIKVNRHDSELIEEVGPFNVHSGKSERQAISYSSLEPKPDAVTCTVWVANITPVPANRQVNILSAGVLVGTIITDANGIGSMEMAIPIVNTDMDNYTMDIQAVVTEDYVTLDPAAHQSPGAGDTFTLRVTSNARWSIYDLPAWAHADITSGGDAYGVTVTDVHITVDANSGGPRFAPFSVITDSAVATAYFQLFQNGA</sequence>
<comment type="caution">
    <text evidence="1">The sequence shown here is derived from an EMBL/GenBank/DDBJ whole genome shotgun (WGS) entry which is preliminary data.</text>
</comment>
<reference evidence="2" key="1">
    <citation type="journal article" date="2019" name="Int. J. Syst. Evol. Microbiol.">
        <title>The Global Catalogue of Microorganisms (GCM) 10K type strain sequencing project: providing services to taxonomists for standard genome sequencing and annotation.</title>
        <authorList>
            <consortium name="The Broad Institute Genomics Platform"/>
            <consortium name="The Broad Institute Genome Sequencing Center for Infectious Disease"/>
            <person name="Wu L."/>
            <person name="Ma J."/>
        </authorList>
    </citation>
    <scope>NUCLEOTIDE SEQUENCE [LARGE SCALE GENOMIC DNA]</scope>
    <source>
        <strain evidence="2">CCUG 66188</strain>
    </source>
</reference>
<dbReference type="Proteomes" id="UP001596023">
    <property type="component" value="Unassembled WGS sequence"/>
</dbReference>
<evidence type="ECO:0000313" key="1">
    <source>
        <dbReference type="EMBL" id="MFC4672069.1"/>
    </source>
</evidence>
<gene>
    <name evidence="1" type="ORF">ACFO6W_00025</name>
</gene>
<protein>
    <submittedName>
        <fullName evidence="1">BACON domain-containing protein</fullName>
    </submittedName>
</protein>
<dbReference type="RefSeq" id="WP_379993253.1">
    <property type="nucleotide sequence ID" value="NZ_JBHSGN010000002.1"/>
</dbReference>
<dbReference type="Gene3D" id="2.60.40.10">
    <property type="entry name" value="Immunoglobulins"/>
    <property type="match status" value="2"/>
</dbReference>